<protein>
    <submittedName>
        <fullName evidence="2">META domain-containing protein</fullName>
    </submittedName>
</protein>
<dbReference type="AlphaFoldDB" id="A0A5C6TYT8"/>
<dbReference type="Gene3D" id="2.40.128.270">
    <property type="match status" value="1"/>
</dbReference>
<gene>
    <name evidence="2" type="ORF">FRZ32_14725</name>
</gene>
<name>A0A5C6TYT8_9SPHN</name>
<dbReference type="PANTHER" id="PTHR35535:SF2">
    <property type="entry name" value="DUF306 DOMAIN-CONTAINING PROTEIN"/>
    <property type="match status" value="1"/>
</dbReference>
<evidence type="ECO:0000259" key="1">
    <source>
        <dbReference type="Pfam" id="PF03724"/>
    </source>
</evidence>
<accession>A0A5C6TYT8</accession>
<dbReference type="Proteomes" id="UP000321249">
    <property type="component" value="Unassembled WGS sequence"/>
</dbReference>
<comment type="caution">
    <text evidence="2">The sequence shown here is derived from an EMBL/GenBank/DDBJ whole genome shotgun (WGS) entry which is preliminary data.</text>
</comment>
<evidence type="ECO:0000313" key="3">
    <source>
        <dbReference type="Proteomes" id="UP000321249"/>
    </source>
</evidence>
<dbReference type="Pfam" id="PF03724">
    <property type="entry name" value="META"/>
    <property type="match status" value="1"/>
</dbReference>
<dbReference type="InterPro" id="IPR053147">
    <property type="entry name" value="Hsp_HslJ-like"/>
</dbReference>
<evidence type="ECO:0000313" key="2">
    <source>
        <dbReference type="EMBL" id="TXC64785.1"/>
    </source>
</evidence>
<keyword evidence="3" id="KW-1185">Reference proteome</keyword>
<organism evidence="2 3">
    <name type="scientific">Allosphingosinicella ginsenosidimutans</name>
    <dbReference type="NCBI Taxonomy" id="1176539"/>
    <lineage>
        <taxon>Bacteria</taxon>
        <taxon>Pseudomonadati</taxon>
        <taxon>Pseudomonadota</taxon>
        <taxon>Alphaproteobacteria</taxon>
        <taxon>Sphingomonadales</taxon>
        <taxon>Sphingomonadaceae</taxon>
        <taxon>Allosphingosinicella</taxon>
    </lineage>
</organism>
<proteinExistence type="predicted"/>
<dbReference type="InterPro" id="IPR038670">
    <property type="entry name" value="HslJ-like_sf"/>
</dbReference>
<dbReference type="EMBL" id="VOQQ01000001">
    <property type="protein sequence ID" value="TXC64785.1"/>
    <property type="molecule type" value="Genomic_DNA"/>
</dbReference>
<dbReference type="PANTHER" id="PTHR35535">
    <property type="entry name" value="HEAT SHOCK PROTEIN HSLJ"/>
    <property type="match status" value="1"/>
</dbReference>
<sequence>MRLRMAGTIAAATAKKRAGTSSDRPAARNFGVVMRARGGIVQPAVRTFGAGASAMRSSIVLASALGLALISATSACATPADGLGESAVQTESSPALAGTGWHIVAIGDRAVSGDRFVLSFTADRVSGRAGCNSFSGPYSIDGGRLAVGAMMMTRMACANVNGPEGVDPMAMERQATQILSEGARIASVGADMLELTAPAGTLRLRRADRAAR</sequence>
<feature type="domain" description="DUF306" evidence="1">
    <location>
        <begin position="95"/>
        <end position="200"/>
    </location>
</feature>
<dbReference type="InterPro" id="IPR005184">
    <property type="entry name" value="DUF306_Meta_HslJ"/>
</dbReference>
<dbReference type="RefSeq" id="WP_147044209.1">
    <property type="nucleotide sequence ID" value="NZ_BAABIR010000001.1"/>
</dbReference>
<dbReference type="OrthoDB" id="5489750at2"/>
<reference evidence="2 3" key="1">
    <citation type="journal article" date="2015" name="J. Microbiol.">
        <title>Sphingosinicella ginsenosidimutans sp. nov., with ginsenoside converting activity.</title>
        <authorList>
            <person name="Kim J.K."/>
            <person name="Kang M.S."/>
            <person name="Park S.C."/>
            <person name="Kim K.M."/>
            <person name="Choi K."/>
            <person name="Yoon M.H."/>
            <person name="Im W.T."/>
        </authorList>
    </citation>
    <scope>NUCLEOTIDE SEQUENCE [LARGE SCALE GENOMIC DNA]</scope>
    <source>
        <strain evidence="2 3">BS-11</strain>
    </source>
</reference>